<dbReference type="AlphaFoldDB" id="A0A0P1B6I7"/>
<dbReference type="Proteomes" id="UP000054928">
    <property type="component" value="Unassembled WGS sequence"/>
</dbReference>
<proteinExistence type="predicted"/>
<sequence length="107" mass="12326">MGLSFDKPAAKIQEAAAVGKHTKSRYNTFNNPASTEADKMRHVEDFIDKTRMHFKPMHIRPFGIKMGLRRPEQAFIHRSRRRGAAPHSPDEQKLMQKTIFPVAISRQ</sequence>
<protein>
    <submittedName>
        <fullName evidence="1">Uncharacterized protein</fullName>
    </submittedName>
</protein>
<evidence type="ECO:0000313" key="2">
    <source>
        <dbReference type="Proteomes" id="UP000054928"/>
    </source>
</evidence>
<organism evidence="1 2">
    <name type="scientific">Plasmopara halstedii</name>
    <name type="common">Downy mildew of sunflower</name>
    <dbReference type="NCBI Taxonomy" id="4781"/>
    <lineage>
        <taxon>Eukaryota</taxon>
        <taxon>Sar</taxon>
        <taxon>Stramenopiles</taxon>
        <taxon>Oomycota</taxon>
        <taxon>Peronosporomycetes</taxon>
        <taxon>Peronosporales</taxon>
        <taxon>Peronosporaceae</taxon>
        <taxon>Plasmopara</taxon>
    </lineage>
</organism>
<name>A0A0P1B6I7_PLAHL</name>
<keyword evidence="2" id="KW-1185">Reference proteome</keyword>
<dbReference type="EMBL" id="CCYD01003090">
    <property type="protein sequence ID" value="CEG49700.1"/>
    <property type="molecule type" value="Genomic_DNA"/>
</dbReference>
<evidence type="ECO:0000313" key="1">
    <source>
        <dbReference type="EMBL" id="CEG49700.1"/>
    </source>
</evidence>
<accession>A0A0P1B6I7</accession>
<dbReference type="RefSeq" id="XP_024586069.1">
    <property type="nucleotide sequence ID" value="XM_024720918.1"/>
</dbReference>
<reference evidence="2" key="1">
    <citation type="submission" date="2014-09" db="EMBL/GenBank/DDBJ databases">
        <authorList>
            <person name="Sharma Rahul"/>
            <person name="Thines Marco"/>
        </authorList>
    </citation>
    <scope>NUCLEOTIDE SEQUENCE [LARGE SCALE GENOMIC DNA]</scope>
</reference>
<dbReference type="GeneID" id="36402507"/>